<sequence>MQVFHRHFNNHILQQFHLILVAAVFELAVAGERLHAFLNTVEHLLIAAGIFKAVSNYIFSRLPDNFAVFVAEARFGIKQAEVFFVFTEIEQYKSVPGRMTDAENKHVALQFAEHIHIVGLAYLRP</sequence>
<dbReference type="EMBL" id="VSSQ01000705">
    <property type="protein sequence ID" value="MPM00046.1"/>
    <property type="molecule type" value="Genomic_DNA"/>
</dbReference>
<comment type="caution">
    <text evidence="1">The sequence shown here is derived from an EMBL/GenBank/DDBJ whole genome shotgun (WGS) entry which is preliminary data.</text>
</comment>
<proteinExistence type="predicted"/>
<gene>
    <name evidence="1" type="ORF">SDC9_46269</name>
</gene>
<reference evidence="1" key="1">
    <citation type="submission" date="2019-08" db="EMBL/GenBank/DDBJ databases">
        <authorList>
            <person name="Kucharzyk K."/>
            <person name="Murdoch R.W."/>
            <person name="Higgins S."/>
            <person name="Loffler F."/>
        </authorList>
    </citation>
    <scope>NUCLEOTIDE SEQUENCE</scope>
</reference>
<protein>
    <submittedName>
        <fullName evidence="1">Uncharacterized protein</fullName>
    </submittedName>
</protein>
<name>A0A644W8C2_9ZZZZ</name>
<accession>A0A644W8C2</accession>
<organism evidence="1">
    <name type="scientific">bioreactor metagenome</name>
    <dbReference type="NCBI Taxonomy" id="1076179"/>
    <lineage>
        <taxon>unclassified sequences</taxon>
        <taxon>metagenomes</taxon>
        <taxon>ecological metagenomes</taxon>
    </lineage>
</organism>
<dbReference type="AlphaFoldDB" id="A0A644W8C2"/>
<evidence type="ECO:0000313" key="1">
    <source>
        <dbReference type="EMBL" id="MPM00046.1"/>
    </source>
</evidence>